<feature type="domain" description="BTB" evidence="3">
    <location>
        <begin position="238"/>
        <end position="305"/>
    </location>
</feature>
<dbReference type="InterPro" id="IPR011705">
    <property type="entry name" value="BACK"/>
</dbReference>
<organism evidence="4 5">
    <name type="scientific">Branchiostoma belcheri</name>
    <name type="common">Amphioxus</name>
    <dbReference type="NCBI Taxonomy" id="7741"/>
    <lineage>
        <taxon>Eukaryota</taxon>
        <taxon>Metazoa</taxon>
        <taxon>Chordata</taxon>
        <taxon>Cephalochordata</taxon>
        <taxon>Leptocardii</taxon>
        <taxon>Amphioxiformes</taxon>
        <taxon>Branchiostomatidae</taxon>
        <taxon>Branchiostoma</taxon>
    </lineage>
</organism>
<dbReference type="AlphaFoldDB" id="A0A6P4Z1Z1"/>
<accession>A0A6P4Z1Z1</accession>
<dbReference type="Proteomes" id="UP000515135">
    <property type="component" value="Unplaced"/>
</dbReference>
<dbReference type="FunFam" id="1.25.40.420:FF:000001">
    <property type="entry name" value="Kelch-like family member 12"/>
    <property type="match status" value="1"/>
</dbReference>
<dbReference type="SMART" id="SM00225">
    <property type="entry name" value="BTB"/>
    <property type="match status" value="2"/>
</dbReference>
<dbReference type="OrthoDB" id="45365at2759"/>
<dbReference type="InterPro" id="IPR006652">
    <property type="entry name" value="Kelch_1"/>
</dbReference>
<keyword evidence="1" id="KW-0880">Kelch repeat</keyword>
<evidence type="ECO:0000256" key="1">
    <source>
        <dbReference type="ARBA" id="ARBA00022441"/>
    </source>
</evidence>
<dbReference type="PROSITE" id="PS50097">
    <property type="entry name" value="BTB"/>
    <property type="match status" value="2"/>
</dbReference>
<dbReference type="GeneID" id="109474641"/>
<dbReference type="SUPFAM" id="SSF117281">
    <property type="entry name" value="Kelch motif"/>
    <property type="match status" value="1"/>
</dbReference>
<feature type="domain" description="BTB" evidence="3">
    <location>
        <begin position="45"/>
        <end position="117"/>
    </location>
</feature>
<proteinExistence type="predicted"/>
<dbReference type="InterPro" id="IPR011333">
    <property type="entry name" value="SKP1/BTB/POZ_sf"/>
</dbReference>
<dbReference type="Pfam" id="PF00651">
    <property type="entry name" value="BTB"/>
    <property type="match status" value="2"/>
</dbReference>
<sequence>MSRSGMAFDSSCDIQKTLSMTLNCHKHASSLLRGFQSLQEEGQLCDLELILATSQQTRDCEKFPVHKVLLAASCESVQLQYQRLQKEGTVMPCGNILPKVLSIFLGYVYSGTISVRAELVAALVSVADQFGCKSLYNLCMQLLKRISSKRQGRALSEEDWTFSVVERQEMYLLQKQDSYKKGSGSEACKTTETVPSDGHVGLVAVPGITDRRIYIRNDYHTKDVVQGLQAIQCDANMCDVVLEADGESFWAHRVVLATCSDYFRAMFTVGMRECVEDCVVLRDISARGLGVVVSYMYTGTVQLSPDTVDIVLEVAHVLLVSNVIDLCCDYLIQTMSAQNCLTALQLAYRYSLSDVETAADNCILANIPQVSQTPEFKDLTSEELCLYLESDRLDVTREVDAFHAAAAWINHDLDSRMTLAGQVMRHIRFPLMSLSDLVRDVRAVRFMKTDEECRNLVMEATKYHRYPEEQFTMQSSRTQVRSVKWMLVVLGGNVMDQGASPEMFYLEESSAETPSTADAVLPWQQVQDLPYAGKLNHAVAVVDNFLYVAGGYDKKMRLHKAFCRYDPRSDTWTDLRSMRHGRSDFCLVAVDRVVYAVGGWNGEEIDFTVEMYNIKKNVWKYTATLDCGLTGHASCIHDNKIYLSGGRTVARGRSGFWLYKPESGTTALSPLKHGRAYHAMAEVKGGFIVVGGEDGSSTVPQVEEYSFKGELWSVVTMWPRVQCRFGHHVLGRTMYMCGGYDYLTSSYTDMVQVLELDRYEWWDWRLVGRLPCVCDGIAVSALLFPEQFKKENSLMAKKLSELKKS</sequence>
<dbReference type="PANTHER" id="PTHR45632">
    <property type="entry name" value="LD33804P"/>
    <property type="match status" value="1"/>
</dbReference>
<dbReference type="Gene3D" id="1.25.40.420">
    <property type="match status" value="1"/>
</dbReference>
<gene>
    <name evidence="5" type="primary">LOC109474641</name>
</gene>
<reference evidence="5" key="1">
    <citation type="submission" date="2025-08" db="UniProtKB">
        <authorList>
            <consortium name="RefSeq"/>
        </authorList>
    </citation>
    <scope>IDENTIFICATION</scope>
    <source>
        <tissue evidence="5">Gonad</tissue>
    </source>
</reference>
<dbReference type="Gene3D" id="3.30.710.10">
    <property type="entry name" value="Potassium Channel Kv1.1, Chain A"/>
    <property type="match status" value="2"/>
</dbReference>
<dbReference type="SMART" id="SM00612">
    <property type="entry name" value="Kelch"/>
    <property type="match status" value="4"/>
</dbReference>
<dbReference type="SUPFAM" id="SSF54695">
    <property type="entry name" value="POZ domain"/>
    <property type="match status" value="2"/>
</dbReference>
<dbReference type="RefSeq" id="XP_019630548.1">
    <property type="nucleotide sequence ID" value="XM_019774989.1"/>
</dbReference>
<dbReference type="Pfam" id="PF24681">
    <property type="entry name" value="Kelch_KLHDC2_KLHL20_DRC7"/>
    <property type="match status" value="1"/>
</dbReference>
<evidence type="ECO:0000313" key="4">
    <source>
        <dbReference type="Proteomes" id="UP000515135"/>
    </source>
</evidence>
<keyword evidence="2" id="KW-0677">Repeat</keyword>
<dbReference type="SMART" id="SM00875">
    <property type="entry name" value="BACK"/>
    <property type="match status" value="1"/>
</dbReference>
<dbReference type="InterPro" id="IPR015915">
    <property type="entry name" value="Kelch-typ_b-propeller"/>
</dbReference>
<dbReference type="InterPro" id="IPR000210">
    <property type="entry name" value="BTB/POZ_dom"/>
</dbReference>
<dbReference type="PANTHER" id="PTHR45632:SF14">
    <property type="entry name" value="KELCH-LIKE PROTEIN 33"/>
    <property type="match status" value="1"/>
</dbReference>
<protein>
    <submittedName>
        <fullName evidence="5">Kelch-like protein 26</fullName>
    </submittedName>
</protein>
<dbReference type="KEGG" id="bbel:109474641"/>
<keyword evidence="4" id="KW-1185">Reference proteome</keyword>
<evidence type="ECO:0000259" key="3">
    <source>
        <dbReference type="PROSITE" id="PS50097"/>
    </source>
</evidence>
<name>A0A6P4Z1Z1_BRABE</name>
<evidence type="ECO:0000313" key="5">
    <source>
        <dbReference type="RefSeq" id="XP_019630548.1"/>
    </source>
</evidence>
<dbReference type="Pfam" id="PF01344">
    <property type="entry name" value="Kelch_1"/>
    <property type="match status" value="1"/>
</dbReference>
<dbReference type="Pfam" id="PF07707">
    <property type="entry name" value="BACK"/>
    <property type="match status" value="1"/>
</dbReference>
<dbReference type="Gene3D" id="2.120.10.80">
    <property type="entry name" value="Kelch-type beta propeller"/>
    <property type="match status" value="1"/>
</dbReference>
<evidence type="ECO:0000256" key="2">
    <source>
        <dbReference type="ARBA" id="ARBA00022737"/>
    </source>
</evidence>